<dbReference type="GO" id="GO:0005787">
    <property type="term" value="C:signal peptidase complex"/>
    <property type="evidence" value="ECO:0007669"/>
    <property type="project" value="InterPro"/>
</dbReference>
<feature type="transmembrane region" description="Helical" evidence="9">
    <location>
        <begin position="50"/>
        <end position="69"/>
    </location>
</feature>
<proteinExistence type="inferred from homology"/>
<dbReference type="Pfam" id="PF06645">
    <property type="entry name" value="SPC12"/>
    <property type="match status" value="1"/>
</dbReference>
<keyword evidence="5" id="KW-0256">Endoplasmic reticulum</keyword>
<evidence type="ECO:0000256" key="5">
    <source>
        <dbReference type="ARBA" id="ARBA00022824"/>
    </source>
</evidence>
<keyword evidence="11" id="KW-1185">Reference proteome</keyword>
<evidence type="ECO:0000256" key="1">
    <source>
        <dbReference type="ARBA" id="ARBA00004477"/>
    </source>
</evidence>
<gene>
    <name evidence="10" type="ORF">K469DRAFT_671128</name>
</gene>
<evidence type="ECO:0000313" key="10">
    <source>
        <dbReference type="EMBL" id="KAF2181859.1"/>
    </source>
</evidence>
<evidence type="ECO:0000256" key="3">
    <source>
        <dbReference type="ARBA" id="ARBA00017059"/>
    </source>
</evidence>
<organism evidence="10 11">
    <name type="scientific">Zopfia rhizophila CBS 207.26</name>
    <dbReference type="NCBI Taxonomy" id="1314779"/>
    <lineage>
        <taxon>Eukaryota</taxon>
        <taxon>Fungi</taxon>
        <taxon>Dikarya</taxon>
        <taxon>Ascomycota</taxon>
        <taxon>Pezizomycotina</taxon>
        <taxon>Dothideomycetes</taxon>
        <taxon>Dothideomycetes incertae sedis</taxon>
        <taxon>Zopfiaceae</taxon>
        <taxon>Zopfia</taxon>
    </lineage>
</organism>
<dbReference type="EMBL" id="ML994651">
    <property type="protein sequence ID" value="KAF2181859.1"/>
    <property type="molecule type" value="Genomic_DNA"/>
</dbReference>
<comment type="similarity">
    <text evidence="2">Belongs to the SPCS1 family.</text>
</comment>
<comment type="function">
    <text evidence="8">Component of the signal peptidase complex (SPC) which catalyzes the cleavage of N-terminal signal sequences from nascent proteins as they are translocated into the lumen of the endoplasmic reticulum. Dispensable for SPC enzymatic activity.</text>
</comment>
<evidence type="ECO:0000256" key="6">
    <source>
        <dbReference type="ARBA" id="ARBA00022989"/>
    </source>
</evidence>
<reference evidence="10" key="1">
    <citation type="journal article" date="2020" name="Stud. Mycol.">
        <title>101 Dothideomycetes genomes: a test case for predicting lifestyles and emergence of pathogens.</title>
        <authorList>
            <person name="Haridas S."/>
            <person name="Albert R."/>
            <person name="Binder M."/>
            <person name="Bloem J."/>
            <person name="Labutti K."/>
            <person name="Salamov A."/>
            <person name="Andreopoulos B."/>
            <person name="Baker S."/>
            <person name="Barry K."/>
            <person name="Bills G."/>
            <person name="Bluhm B."/>
            <person name="Cannon C."/>
            <person name="Castanera R."/>
            <person name="Culley D."/>
            <person name="Daum C."/>
            <person name="Ezra D."/>
            <person name="Gonzalez J."/>
            <person name="Henrissat B."/>
            <person name="Kuo A."/>
            <person name="Liang C."/>
            <person name="Lipzen A."/>
            <person name="Lutzoni F."/>
            <person name="Magnuson J."/>
            <person name="Mondo S."/>
            <person name="Nolan M."/>
            <person name="Ohm R."/>
            <person name="Pangilinan J."/>
            <person name="Park H.-J."/>
            <person name="Ramirez L."/>
            <person name="Alfaro M."/>
            <person name="Sun H."/>
            <person name="Tritt A."/>
            <person name="Yoshinaga Y."/>
            <person name="Zwiers L.-H."/>
            <person name="Turgeon B."/>
            <person name="Goodwin S."/>
            <person name="Spatafora J."/>
            <person name="Crous P."/>
            <person name="Grigoriev I."/>
        </authorList>
    </citation>
    <scope>NUCLEOTIDE SEQUENCE</scope>
    <source>
        <strain evidence="10">CBS 207.26</strain>
    </source>
</reference>
<evidence type="ECO:0000256" key="7">
    <source>
        <dbReference type="ARBA" id="ARBA00023136"/>
    </source>
</evidence>
<dbReference type="OrthoDB" id="263893at2759"/>
<dbReference type="GO" id="GO:0045047">
    <property type="term" value="P:protein targeting to ER"/>
    <property type="evidence" value="ECO:0007669"/>
    <property type="project" value="TreeGrafter"/>
</dbReference>
<dbReference type="PANTHER" id="PTHR13202">
    <property type="entry name" value="MICROSOMAL SIGNAL PEPTIDASE 12 KDA SUBUNIT"/>
    <property type="match status" value="1"/>
</dbReference>
<evidence type="ECO:0000256" key="8">
    <source>
        <dbReference type="ARBA" id="ARBA00045204"/>
    </source>
</evidence>
<dbReference type="Proteomes" id="UP000800200">
    <property type="component" value="Unassembled WGS sequence"/>
</dbReference>
<accession>A0A6A6DUF2</accession>
<dbReference type="PANTHER" id="PTHR13202:SF0">
    <property type="entry name" value="SIGNAL PEPTIDASE COMPLEX SUBUNIT 1"/>
    <property type="match status" value="1"/>
</dbReference>
<name>A0A6A6DUF2_9PEZI</name>
<evidence type="ECO:0000256" key="4">
    <source>
        <dbReference type="ARBA" id="ARBA00022692"/>
    </source>
</evidence>
<dbReference type="InterPro" id="IPR009542">
    <property type="entry name" value="Spc1/SPCS1"/>
</dbReference>
<protein>
    <recommendedName>
        <fullName evidence="3">Signal peptidase complex subunit 1</fullName>
    </recommendedName>
</protein>
<keyword evidence="4 9" id="KW-0812">Transmembrane</keyword>
<keyword evidence="7 9" id="KW-0472">Membrane</keyword>
<comment type="subcellular location">
    <subcellularLocation>
        <location evidence="1">Endoplasmic reticulum membrane</location>
        <topology evidence="1">Multi-pass membrane protein</topology>
    </subcellularLocation>
</comment>
<evidence type="ECO:0000256" key="2">
    <source>
        <dbReference type="ARBA" id="ARBA00005245"/>
    </source>
</evidence>
<evidence type="ECO:0000313" key="11">
    <source>
        <dbReference type="Proteomes" id="UP000800200"/>
    </source>
</evidence>
<sequence length="102" mass="11017">MADQLLDKVRDAVEGQIDFEGQRLAELITTVLLGASGIIAFLVGFMAQDIYLTLYISLGGTALTFLAVVPPWPVYKKNPIPWLSPHTAVSGFNINVDGKKVG</sequence>
<keyword evidence="6 9" id="KW-1133">Transmembrane helix</keyword>
<dbReference type="AlphaFoldDB" id="A0A6A6DUF2"/>
<dbReference type="GO" id="GO:0006465">
    <property type="term" value="P:signal peptide processing"/>
    <property type="evidence" value="ECO:0007669"/>
    <property type="project" value="InterPro"/>
</dbReference>
<feature type="transmembrane region" description="Helical" evidence="9">
    <location>
        <begin position="24"/>
        <end position="44"/>
    </location>
</feature>
<evidence type="ECO:0000256" key="9">
    <source>
        <dbReference type="SAM" id="Phobius"/>
    </source>
</evidence>